<dbReference type="PRINTS" id="PR00080">
    <property type="entry name" value="SDRFAMILY"/>
</dbReference>
<evidence type="ECO:0000313" key="4">
    <source>
        <dbReference type="Proteomes" id="UP000199488"/>
    </source>
</evidence>
<dbReference type="InterPro" id="IPR050259">
    <property type="entry name" value="SDR"/>
</dbReference>
<dbReference type="EMBL" id="FNNC01000004">
    <property type="protein sequence ID" value="SDW69965.1"/>
    <property type="molecule type" value="Genomic_DNA"/>
</dbReference>
<name>A0A1H2VNP6_9BACI</name>
<organism evidence="3 4">
    <name type="scientific">Marinococcus luteus</name>
    <dbReference type="NCBI Taxonomy" id="1122204"/>
    <lineage>
        <taxon>Bacteria</taxon>
        <taxon>Bacillati</taxon>
        <taxon>Bacillota</taxon>
        <taxon>Bacilli</taxon>
        <taxon>Bacillales</taxon>
        <taxon>Bacillaceae</taxon>
        <taxon>Marinococcus</taxon>
    </lineage>
</organism>
<evidence type="ECO:0000256" key="1">
    <source>
        <dbReference type="ARBA" id="ARBA00006484"/>
    </source>
</evidence>
<dbReference type="InterPro" id="IPR002347">
    <property type="entry name" value="SDR_fam"/>
</dbReference>
<dbReference type="Pfam" id="PF13561">
    <property type="entry name" value="adh_short_C2"/>
    <property type="match status" value="1"/>
</dbReference>
<dbReference type="RefSeq" id="WP_091614865.1">
    <property type="nucleotide sequence ID" value="NZ_FNNC01000004.1"/>
</dbReference>
<dbReference type="AlphaFoldDB" id="A0A1H2VNP6"/>
<dbReference type="SUPFAM" id="SSF51735">
    <property type="entry name" value="NAD(P)-binding Rossmann-fold domains"/>
    <property type="match status" value="1"/>
</dbReference>
<accession>A0A1H2VNP6</accession>
<evidence type="ECO:0000256" key="2">
    <source>
        <dbReference type="ARBA" id="ARBA00023002"/>
    </source>
</evidence>
<dbReference type="GO" id="GO:0016491">
    <property type="term" value="F:oxidoreductase activity"/>
    <property type="evidence" value="ECO:0007669"/>
    <property type="project" value="UniProtKB-KW"/>
</dbReference>
<dbReference type="FunFam" id="3.40.50.720:FF:000084">
    <property type="entry name" value="Short-chain dehydrogenase reductase"/>
    <property type="match status" value="1"/>
</dbReference>
<dbReference type="PRINTS" id="PR00081">
    <property type="entry name" value="GDHRDH"/>
</dbReference>
<proteinExistence type="inferred from homology"/>
<dbReference type="InterPro" id="IPR020904">
    <property type="entry name" value="Sc_DH/Rdtase_CS"/>
</dbReference>
<sequence length="252" mass="28150">MRHALITAGTKGLGRKVTEALKEKGYTLTVTYRKKDEAYYRMKKQWEEESSRIQFVQGDMVSKQDVERMVEEAYTAFGRLDVVVNNAGPYIFEKKQLADYSDEEWHRMIDGNLSAAFHLARKAIPIMRRQQFGRFVTYGFQNAPTAPGWIYRSAYAAAKSGLVSLTKSISIEEAPHGITANMVCPGLVTGDFKEADIHEGREVTDHSIPVGRPATGGDIARTILFLTDDDADMITGSVIEVTGGVDVLHKRR</sequence>
<dbReference type="PROSITE" id="PS00061">
    <property type="entry name" value="ADH_SHORT"/>
    <property type="match status" value="1"/>
</dbReference>
<keyword evidence="2" id="KW-0560">Oxidoreductase</keyword>
<dbReference type="GO" id="GO:0008206">
    <property type="term" value="P:bile acid metabolic process"/>
    <property type="evidence" value="ECO:0007669"/>
    <property type="project" value="UniProtKB-ARBA"/>
</dbReference>
<dbReference type="CDD" id="cd05233">
    <property type="entry name" value="SDR_c"/>
    <property type="match status" value="1"/>
</dbReference>
<reference evidence="3 4" key="1">
    <citation type="submission" date="2016-10" db="EMBL/GenBank/DDBJ databases">
        <authorList>
            <person name="de Groot N.N."/>
        </authorList>
    </citation>
    <scope>NUCLEOTIDE SEQUENCE [LARGE SCALE GENOMIC DNA]</scope>
    <source>
        <strain evidence="3 4">DSM 23126</strain>
    </source>
</reference>
<evidence type="ECO:0000313" key="3">
    <source>
        <dbReference type="EMBL" id="SDW69965.1"/>
    </source>
</evidence>
<dbReference type="PANTHER" id="PTHR42879">
    <property type="entry name" value="3-OXOACYL-(ACYL-CARRIER-PROTEIN) REDUCTASE"/>
    <property type="match status" value="1"/>
</dbReference>
<protein>
    <submittedName>
        <fullName evidence="3">3-oxoacyl-[acyl-carrier protein] reductase</fullName>
    </submittedName>
</protein>
<dbReference type="InterPro" id="IPR036291">
    <property type="entry name" value="NAD(P)-bd_dom_sf"/>
</dbReference>
<gene>
    <name evidence="3" type="ORF">SAMN05421781_2176</name>
</gene>
<dbReference type="OrthoDB" id="9803333at2"/>
<dbReference type="STRING" id="1122204.SAMN05421781_2176"/>
<dbReference type="Gene3D" id="3.40.50.720">
    <property type="entry name" value="NAD(P)-binding Rossmann-like Domain"/>
    <property type="match status" value="1"/>
</dbReference>
<dbReference type="PANTHER" id="PTHR42879:SF2">
    <property type="entry name" value="3-OXOACYL-[ACYL-CARRIER-PROTEIN] REDUCTASE FABG"/>
    <property type="match status" value="1"/>
</dbReference>
<keyword evidence="4" id="KW-1185">Reference proteome</keyword>
<comment type="similarity">
    <text evidence="1">Belongs to the short-chain dehydrogenases/reductases (SDR) family.</text>
</comment>
<dbReference type="Proteomes" id="UP000199488">
    <property type="component" value="Unassembled WGS sequence"/>
</dbReference>